<feature type="compositionally biased region" description="Pro residues" evidence="1">
    <location>
        <begin position="18"/>
        <end position="29"/>
    </location>
</feature>
<name>A0A6S7DJ07_9BURK</name>
<evidence type="ECO:0000256" key="1">
    <source>
        <dbReference type="SAM" id="MobiDB-lite"/>
    </source>
</evidence>
<keyword evidence="3" id="KW-1185">Reference proteome</keyword>
<gene>
    <name evidence="2" type="ORF">LMG26858_03457</name>
</gene>
<proteinExistence type="predicted"/>
<evidence type="ECO:0000313" key="2">
    <source>
        <dbReference type="EMBL" id="CAB3885498.1"/>
    </source>
</evidence>
<feature type="region of interest" description="Disordered" evidence="1">
    <location>
        <begin position="1"/>
        <end position="63"/>
    </location>
</feature>
<dbReference type="EMBL" id="CADILG010000026">
    <property type="protein sequence ID" value="CAB3885498.1"/>
    <property type="molecule type" value="Genomic_DNA"/>
</dbReference>
<accession>A0A6S7DJ07</accession>
<protein>
    <submittedName>
        <fullName evidence="2">Uncharacterized protein</fullName>
    </submittedName>
</protein>
<evidence type="ECO:0000313" key="3">
    <source>
        <dbReference type="Proteomes" id="UP000494117"/>
    </source>
</evidence>
<reference evidence="2 3" key="1">
    <citation type="submission" date="2020-04" db="EMBL/GenBank/DDBJ databases">
        <authorList>
            <person name="De Canck E."/>
        </authorList>
    </citation>
    <scope>NUCLEOTIDE SEQUENCE [LARGE SCALE GENOMIC DNA]</scope>
    <source>
        <strain evidence="2 3">LMG 26858</strain>
    </source>
</reference>
<sequence length="63" mass="6734">MFQFMHRGPGGGDEPTPDDPAFPNNPPADDPSLDPKRPRNDPDVIDPVPPPPNPRAPGTIDLA</sequence>
<feature type="compositionally biased region" description="Basic and acidic residues" evidence="1">
    <location>
        <begin position="33"/>
        <end position="42"/>
    </location>
</feature>
<organism evidence="2 3">
    <name type="scientific">Achromobacter anxifer</name>
    <dbReference type="NCBI Taxonomy" id="1287737"/>
    <lineage>
        <taxon>Bacteria</taxon>
        <taxon>Pseudomonadati</taxon>
        <taxon>Pseudomonadota</taxon>
        <taxon>Betaproteobacteria</taxon>
        <taxon>Burkholderiales</taxon>
        <taxon>Alcaligenaceae</taxon>
        <taxon>Achromobacter</taxon>
    </lineage>
</organism>
<dbReference type="Proteomes" id="UP000494117">
    <property type="component" value="Unassembled WGS sequence"/>
</dbReference>
<dbReference type="AlphaFoldDB" id="A0A6S7DJ07"/>